<organism evidence="1 2">
    <name type="scientific">Lacticaseibacillus pabuli</name>
    <dbReference type="NCBI Taxonomy" id="3025672"/>
    <lineage>
        <taxon>Bacteria</taxon>
        <taxon>Bacillati</taxon>
        <taxon>Bacillota</taxon>
        <taxon>Bacilli</taxon>
        <taxon>Lactobacillales</taxon>
        <taxon>Lactobacillaceae</taxon>
        <taxon>Lacticaseibacillus</taxon>
    </lineage>
</organism>
<reference evidence="1 2" key="1">
    <citation type="submission" date="2023-02" db="EMBL/GenBank/DDBJ databases">
        <title>Genome sequence of Lacticaseibacillus sp. KACC 23028.</title>
        <authorList>
            <person name="Kim S."/>
            <person name="Heo J."/>
            <person name="Kwon S.-W."/>
        </authorList>
    </citation>
    <scope>NUCLEOTIDE SEQUENCE [LARGE SCALE GENOMIC DNA]</scope>
    <source>
        <strain evidence="1 2">KACC 23028</strain>
    </source>
</reference>
<keyword evidence="2" id="KW-1185">Reference proteome</keyword>
<dbReference type="RefSeq" id="WP_274258374.1">
    <property type="nucleotide sequence ID" value="NZ_CP117884.1"/>
</dbReference>
<evidence type="ECO:0000313" key="1">
    <source>
        <dbReference type="EMBL" id="WDF81539.1"/>
    </source>
</evidence>
<dbReference type="InterPro" id="IPR007709">
    <property type="entry name" value="N-FG_amidohydro"/>
</dbReference>
<dbReference type="Gene3D" id="3.40.630.40">
    <property type="entry name" value="Zn-dependent exopeptidases"/>
    <property type="match status" value="1"/>
</dbReference>
<evidence type="ECO:0000313" key="2">
    <source>
        <dbReference type="Proteomes" id="UP001220377"/>
    </source>
</evidence>
<sequence length="270" mass="30560">MTAPSPYEIINANHHELPLIVSMPHSGTWLPATMQAALVPGIILANVDWFLPDLYRFIPDSGITTLINHVHRYVADPNRSVHSLADGSYEQTAVYQRNTFGRPLYTQPLTQDTIQTRMRDYYFPYRHALQALIEAKLTNFDRILVLDMHSFGAYPHDHETPPADVVLGNRRDQTSSPALRQFLTTSMRQQGFTVADNHPFAGGAITRDFANDRVATLQIELHYSSYIARRTFGEEELTAPDATVFATTQTKMKVIIEQLVADIKDNESLF</sequence>
<dbReference type="SUPFAM" id="SSF53187">
    <property type="entry name" value="Zn-dependent exopeptidases"/>
    <property type="match status" value="1"/>
</dbReference>
<proteinExistence type="predicted"/>
<dbReference type="Proteomes" id="UP001220377">
    <property type="component" value="Chromosome"/>
</dbReference>
<accession>A0ABY7WMV7</accession>
<protein>
    <submittedName>
        <fullName evidence="1">N-formylglutamate amidohydrolase</fullName>
    </submittedName>
</protein>
<dbReference type="EMBL" id="CP117884">
    <property type="protein sequence ID" value="WDF81539.1"/>
    <property type="molecule type" value="Genomic_DNA"/>
</dbReference>
<dbReference type="Pfam" id="PF05013">
    <property type="entry name" value="FGase"/>
    <property type="match status" value="1"/>
</dbReference>
<name>A0ABY7WMV7_9LACO</name>
<gene>
    <name evidence="1" type="ORF">PQ472_06265</name>
</gene>